<protein>
    <submittedName>
        <fullName evidence="4">dTDP-D-glucose 4,6-dehydratase</fullName>
        <ecNumber evidence="4">5.1.3.10</ecNumber>
    </submittedName>
</protein>
<dbReference type="InterPro" id="IPR036291">
    <property type="entry name" value="NAD(P)-bd_dom_sf"/>
</dbReference>
<dbReference type="OrthoDB" id="9801785at2"/>
<proteinExistence type="inferred from homology"/>
<dbReference type="EMBL" id="AONG01000017">
    <property type="protein sequence ID" value="KIQ68097.1"/>
    <property type="molecule type" value="Genomic_DNA"/>
</dbReference>
<name>A0A0D0Q6M1_9RHOB</name>
<comment type="caution">
    <text evidence="4">The sequence shown here is derived from an EMBL/GenBank/DDBJ whole genome shotgun (WGS) entry which is preliminary data.</text>
</comment>
<gene>
    <name evidence="4" type="ORF">Wenmar_03312</name>
</gene>
<dbReference type="STRING" id="1123501.Wenmar_03312"/>
<feature type="domain" description="NAD-dependent epimerase/dehydratase" evidence="3">
    <location>
        <begin position="317"/>
        <end position="580"/>
    </location>
</feature>
<evidence type="ECO:0000313" key="4">
    <source>
        <dbReference type="EMBL" id="KIQ68097.1"/>
    </source>
</evidence>
<dbReference type="RefSeq" id="WP_018302540.1">
    <property type="nucleotide sequence ID" value="NZ_KB902285.1"/>
</dbReference>
<dbReference type="Gene3D" id="3.20.20.80">
    <property type="entry name" value="Glycosidases"/>
    <property type="match status" value="1"/>
</dbReference>
<dbReference type="EC" id="5.1.3.10" evidence="4"/>
<dbReference type="SUPFAM" id="SSF51445">
    <property type="entry name" value="(Trans)glycosidases"/>
    <property type="match status" value="1"/>
</dbReference>
<dbReference type="AlphaFoldDB" id="A0A0D0Q6M1"/>
<comment type="pathway">
    <text evidence="1">Bacterial outer membrane biogenesis; LPS O-antigen biosynthesis.</text>
</comment>
<keyword evidence="5" id="KW-1185">Reference proteome</keyword>
<accession>A0A0D0Q6M1</accession>
<reference evidence="4 5" key="1">
    <citation type="submission" date="2013-01" db="EMBL/GenBank/DDBJ databases">
        <authorList>
            <person name="Fiebig A."/>
            <person name="Goeker M."/>
            <person name="Klenk H.-P.P."/>
        </authorList>
    </citation>
    <scope>NUCLEOTIDE SEQUENCE [LARGE SCALE GENOMIC DNA]</scope>
    <source>
        <strain evidence="4 5">DSM 24838</strain>
    </source>
</reference>
<organism evidence="4 5">
    <name type="scientific">Wenxinia marina DSM 24838</name>
    <dbReference type="NCBI Taxonomy" id="1123501"/>
    <lineage>
        <taxon>Bacteria</taxon>
        <taxon>Pseudomonadati</taxon>
        <taxon>Pseudomonadota</taxon>
        <taxon>Alphaproteobacteria</taxon>
        <taxon>Rhodobacterales</taxon>
        <taxon>Roseobacteraceae</taxon>
        <taxon>Wenxinia</taxon>
    </lineage>
</organism>
<dbReference type="Pfam" id="PF01370">
    <property type="entry name" value="Epimerase"/>
    <property type="match status" value="1"/>
</dbReference>
<dbReference type="InterPro" id="IPR001509">
    <property type="entry name" value="Epimerase_deHydtase"/>
</dbReference>
<dbReference type="eggNOG" id="COG0451">
    <property type="taxonomic scope" value="Bacteria"/>
</dbReference>
<sequence>MSLGVVEWFRPGEHDRVEKVLAGLQATGLRRLRTHVSWADWHADGGGEWYDWLIPRLGEAVELLPCVHYTPPSLSRNGRTTGAPKRLRDYADFIDMLLTRHGQHFEAVELWNEPNNLLDWDWRADAEWLWFSEMIGDAAHWVRERGWKPVLGGPSPFDPAWLDLMGQRGLLQMMHAVGFHGFPGTWDSEAAHWTGWADHVGEMRRELDRYNPAAEIWITEAGYSTWCGDELEQARRLVDAIDAPADRLYWYGYSDLAADIAVQEGLWFDPRHYHLGIARADGRPKLAARLLAEGGEARLRAIAGLGAPAVRRARRPVLITGGAGFIGANLAESFLNDGREVVLLDNLSRAGVEENLEDLTSRFGAKAQTLPLDLRDGRSVRSAVAEARPEAVIHLAAQTAVTTSLDAPVDDFDVNARGTLNLLEALRALGDRTPLVFASTNKVYGDLADVEVSGTGDASLPLDAALRDRGVDEDRPLQFRTPYGCSKGVADQYVLDYAHSYGLPAAVLRMSCIYGPRQFGTEDQGWVAHFLIRALEGRPVTIFGDGRQVRDVLEVGDAVAAYRAVLDGIERFSGRAFNLGGGPANAISLNRLVAEIERLTGRPMALAHEATRAGDQPWFVADTTALADVTGWMPRTGWREGVGRLHGWLRAHRVTGAQPARLSA</sequence>
<evidence type="ECO:0000259" key="3">
    <source>
        <dbReference type="Pfam" id="PF01370"/>
    </source>
</evidence>
<dbReference type="SUPFAM" id="SSF51735">
    <property type="entry name" value="NAD(P)-binding Rossmann-fold domains"/>
    <property type="match status" value="1"/>
</dbReference>
<keyword evidence="4" id="KW-0413">Isomerase</keyword>
<dbReference type="PANTHER" id="PTHR43000">
    <property type="entry name" value="DTDP-D-GLUCOSE 4,6-DEHYDRATASE-RELATED"/>
    <property type="match status" value="1"/>
</dbReference>
<dbReference type="Gene3D" id="3.40.50.720">
    <property type="entry name" value="NAD(P)-binding Rossmann-like Domain"/>
    <property type="match status" value="1"/>
</dbReference>
<comment type="similarity">
    <text evidence="2">Belongs to the NAD(P)-dependent epimerase/dehydratase family.</text>
</comment>
<dbReference type="PATRIC" id="fig|1123501.6.peg.3438"/>
<evidence type="ECO:0000256" key="1">
    <source>
        <dbReference type="ARBA" id="ARBA00005125"/>
    </source>
</evidence>
<evidence type="ECO:0000313" key="5">
    <source>
        <dbReference type="Proteomes" id="UP000035100"/>
    </source>
</evidence>
<dbReference type="GO" id="GO:0047732">
    <property type="term" value="F:CDP-abequose epimerase activity"/>
    <property type="evidence" value="ECO:0007669"/>
    <property type="project" value="UniProtKB-EC"/>
</dbReference>
<evidence type="ECO:0000256" key="2">
    <source>
        <dbReference type="ARBA" id="ARBA00007637"/>
    </source>
</evidence>
<dbReference type="Proteomes" id="UP000035100">
    <property type="component" value="Unassembled WGS sequence"/>
</dbReference>
<dbReference type="InterPro" id="IPR017853">
    <property type="entry name" value="GH"/>
</dbReference>